<keyword evidence="2" id="KW-1185">Reference proteome</keyword>
<sequence>MPGARGREQLTRCLGRTAAPAREEFWTRARDESCWDRYGFHIGLMKKEM</sequence>
<name>A0A561U5I2_9PSEU</name>
<organism evidence="1 2">
    <name type="scientific">Saccharopolyspora dendranthemae</name>
    <dbReference type="NCBI Taxonomy" id="1181886"/>
    <lineage>
        <taxon>Bacteria</taxon>
        <taxon>Bacillati</taxon>
        <taxon>Actinomycetota</taxon>
        <taxon>Actinomycetes</taxon>
        <taxon>Pseudonocardiales</taxon>
        <taxon>Pseudonocardiaceae</taxon>
        <taxon>Saccharopolyspora</taxon>
    </lineage>
</organism>
<proteinExistence type="predicted"/>
<dbReference type="EMBL" id="VIWX01000003">
    <property type="protein sequence ID" value="TWF94619.1"/>
    <property type="molecule type" value="Genomic_DNA"/>
</dbReference>
<comment type="caution">
    <text evidence="1">The sequence shown here is derived from an EMBL/GenBank/DDBJ whole genome shotgun (WGS) entry which is preliminary data.</text>
</comment>
<protein>
    <submittedName>
        <fullName evidence="1">Uncharacterized protein</fullName>
    </submittedName>
</protein>
<evidence type="ECO:0000313" key="1">
    <source>
        <dbReference type="EMBL" id="TWF94619.1"/>
    </source>
</evidence>
<reference evidence="1 2" key="1">
    <citation type="submission" date="2019-06" db="EMBL/GenBank/DDBJ databases">
        <title>Sequencing the genomes of 1000 actinobacteria strains.</title>
        <authorList>
            <person name="Klenk H.-P."/>
        </authorList>
    </citation>
    <scope>NUCLEOTIDE SEQUENCE [LARGE SCALE GENOMIC DNA]</scope>
    <source>
        <strain evidence="1 2">DSM 46699</strain>
    </source>
</reference>
<gene>
    <name evidence="1" type="ORF">FHU35_13334</name>
</gene>
<accession>A0A561U5I2</accession>
<dbReference type="AlphaFoldDB" id="A0A561U5I2"/>
<evidence type="ECO:0000313" key="2">
    <source>
        <dbReference type="Proteomes" id="UP000316184"/>
    </source>
</evidence>
<dbReference type="Proteomes" id="UP000316184">
    <property type="component" value="Unassembled WGS sequence"/>
</dbReference>